<dbReference type="InterPro" id="IPR014030">
    <property type="entry name" value="Ketoacyl_synth_N"/>
</dbReference>
<reference evidence="5 6" key="1">
    <citation type="submission" date="2020-08" db="EMBL/GenBank/DDBJ databases">
        <title>A Genomic Blueprint of the Chicken Gut Microbiome.</title>
        <authorList>
            <person name="Gilroy R."/>
            <person name="Ravi A."/>
            <person name="Getino M."/>
            <person name="Pursley I."/>
            <person name="Horton D.L."/>
            <person name="Alikhan N.-F."/>
            <person name="Baker D."/>
            <person name="Gharbi K."/>
            <person name="Hall N."/>
            <person name="Watson M."/>
            <person name="Adriaenssens E.M."/>
            <person name="Foster-Nyarko E."/>
            <person name="Jarju S."/>
            <person name="Secka A."/>
            <person name="Antonio M."/>
            <person name="Oren A."/>
            <person name="Chaudhuri R."/>
            <person name="La Ragione R.M."/>
            <person name="Hildebrand F."/>
            <person name="Pallen M.J."/>
        </authorList>
    </citation>
    <scope>NUCLEOTIDE SEQUENCE [LARGE SCALE GENOMIC DNA]</scope>
    <source>
        <strain evidence="5 6">Sa1CVN1</strain>
    </source>
</reference>
<dbReference type="EMBL" id="JACSPP010000049">
    <property type="protein sequence ID" value="MBD8041372.1"/>
    <property type="molecule type" value="Genomic_DNA"/>
</dbReference>
<name>A0ABR8YB21_9BACT</name>
<feature type="domain" description="Ketosynthase family 3 (KS3)" evidence="4">
    <location>
        <begin position="1"/>
        <end position="362"/>
    </location>
</feature>
<evidence type="ECO:0000313" key="6">
    <source>
        <dbReference type="Proteomes" id="UP000620874"/>
    </source>
</evidence>
<evidence type="ECO:0000256" key="2">
    <source>
        <dbReference type="ARBA" id="ARBA00022679"/>
    </source>
</evidence>
<accession>A0ABR8YB21</accession>
<comment type="similarity">
    <text evidence="1 3">Belongs to the thiolase-like superfamily. Beta-ketoacyl-ACP synthases family.</text>
</comment>
<keyword evidence="2 3" id="KW-0808">Transferase</keyword>
<sequence length="559" mass="61022">MATVVAHNIISPLGFTSEMNYHAIKCGNSSLRLCEKAFGTSLSVTASVFDEEMREQLLVEGFTWFESLVIHSVRKAIADIGMDVSGKEVCFVLSTTKANVESLDTISDEQVLPGRTAEKIARYLGFVNEPLVVCNACISGVSALIAASRLIDAGFYRHVVVCGCDVLGKFIVSGFESLKALSPDECRPFDEERIGLNLGEAAATVVLSASKGKWHICRGAVCNDAYHISTPSPKGIGSGMALAKVLGNEKEELAFINLHGTATLYNDQMEWKALERSHLTDVPANALKGYFGHTMGAAGVMECIISMLSADDGVILGTRGFHASGVSGVINMSSHNRSSDKDAFVKLISGFGGCNAAVFFTGKAEEDNRVLHLPDYTTISKVILSSQEIWINENRLPMVERGKNLIVELYKRSMGDYPRFYKMDGLSRLGLVAAELLFQSVPDFDSYEQTAIVLFNHSSSLCADKKYLASISGENNFFPSPSAFVYTLPNIVNGEIALRHGMHSETSFYILPERDEKMMGQLVSSTLADENLSYCLTGWLEYMGDDDFVADIRLIKKVN</sequence>
<evidence type="ECO:0000313" key="5">
    <source>
        <dbReference type="EMBL" id="MBD8041372.1"/>
    </source>
</evidence>
<dbReference type="InterPro" id="IPR014031">
    <property type="entry name" value="Ketoacyl_synth_C"/>
</dbReference>
<protein>
    <submittedName>
        <fullName evidence="5">3-oxoacyl-ACP synthase</fullName>
    </submittedName>
</protein>
<dbReference type="Pfam" id="PF02801">
    <property type="entry name" value="Ketoacyl-synt_C"/>
    <property type="match status" value="1"/>
</dbReference>
<evidence type="ECO:0000259" key="4">
    <source>
        <dbReference type="PROSITE" id="PS52004"/>
    </source>
</evidence>
<dbReference type="SUPFAM" id="SSF53901">
    <property type="entry name" value="Thiolase-like"/>
    <property type="match status" value="1"/>
</dbReference>
<dbReference type="InterPro" id="IPR016039">
    <property type="entry name" value="Thiolase-like"/>
</dbReference>
<keyword evidence="6" id="KW-1185">Reference proteome</keyword>
<dbReference type="Proteomes" id="UP000620874">
    <property type="component" value="Unassembled WGS sequence"/>
</dbReference>
<dbReference type="InterPro" id="IPR020841">
    <property type="entry name" value="PKS_Beta-ketoAc_synthase_dom"/>
</dbReference>
<dbReference type="PROSITE" id="PS52004">
    <property type="entry name" value="KS3_2"/>
    <property type="match status" value="1"/>
</dbReference>
<dbReference type="RefSeq" id="WP_191764771.1">
    <property type="nucleotide sequence ID" value="NZ_JACSPP010000049.1"/>
</dbReference>
<evidence type="ECO:0000256" key="3">
    <source>
        <dbReference type="RuleBase" id="RU003694"/>
    </source>
</evidence>
<proteinExistence type="inferred from homology"/>
<dbReference type="Pfam" id="PF00109">
    <property type="entry name" value="ketoacyl-synt"/>
    <property type="match status" value="1"/>
</dbReference>
<dbReference type="PANTHER" id="PTHR11712">
    <property type="entry name" value="POLYKETIDE SYNTHASE-RELATED"/>
    <property type="match status" value="1"/>
</dbReference>
<comment type="caution">
    <text evidence="5">The sequence shown here is derived from an EMBL/GenBank/DDBJ whole genome shotgun (WGS) entry which is preliminary data.</text>
</comment>
<dbReference type="Gene3D" id="3.40.47.10">
    <property type="match status" value="1"/>
</dbReference>
<dbReference type="InterPro" id="IPR000794">
    <property type="entry name" value="Beta-ketoacyl_synthase"/>
</dbReference>
<dbReference type="PANTHER" id="PTHR11712:SF320">
    <property type="entry name" value="BETA-KETOACYL SYNTHASE"/>
    <property type="match status" value="1"/>
</dbReference>
<gene>
    <name evidence="5" type="ORF">H9625_13175</name>
</gene>
<evidence type="ECO:0000256" key="1">
    <source>
        <dbReference type="ARBA" id="ARBA00008467"/>
    </source>
</evidence>
<organism evidence="5 6">
    <name type="scientific">Phocaeicola intestinalis</name>
    <dbReference type="NCBI Taxonomy" id="2762212"/>
    <lineage>
        <taxon>Bacteria</taxon>
        <taxon>Pseudomonadati</taxon>
        <taxon>Bacteroidota</taxon>
        <taxon>Bacteroidia</taxon>
        <taxon>Bacteroidales</taxon>
        <taxon>Bacteroidaceae</taxon>
        <taxon>Phocaeicola</taxon>
    </lineage>
</organism>